<dbReference type="InterPro" id="IPR052740">
    <property type="entry name" value="CE4"/>
</dbReference>
<organism evidence="2 3">
    <name type="scientific">Prauserella marina</name>
    <dbReference type="NCBI Taxonomy" id="530584"/>
    <lineage>
        <taxon>Bacteria</taxon>
        <taxon>Bacillati</taxon>
        <taxon>Actinomycetota</taxon>
        <taxon>Actinomycetes</taxon>
        <taxon>Pseudonocardiales</taxon>
        <taxon>Pseudonocardiaceae</taxon>
        <taxon>Prauserella</taxon>
    </lineage>
</organism>
<name>A0A1G6R8U7_9PSEU</name>
<dbReference type="Proteomes" id="UP000199494">
    <property type="component" value="Unassembled WGS sequence"/>
</dbReference>
<keyword evidence="3" id="KW-1185">Reference proteome</keyword>
<evidence type="ECO:0000313" key="3">
    <source>
        <dbReference type="Proteomes" id="UP000199494"/>
    </source>
</evidence>
<gene>
    <name evidence="2" type="ORF">SAMN05421630_105173</name>
</gene>
<protein>
    <submittedName>
        <fullName evidence="2">Uncharacterized protein</fullName>
    </submittedName>
</protein>
<dbReference type="SUPFAM" id="SSF88713">
    <property type="entry name" value="Glycoside hydrolase/deacetylase"/>
    <property type="match status" value="1"/>
</dbReference>
<feature type="region of interest" description="Disordered" evidence="1">
    <location>
        <begin position="402"/>
        <end position="447"/>
    </location>
</feature>
<reference evidence="2 3" key="1">
    <citation type="submission" date="2016-10" db="EMBL/GenBank/DDBJ databases">
        <authorList>
            <person name="de Groot N.N."/>
        </authorList>
    </citation>
    <scope>NUCLEOTIDE SEQUENCE [LARGE SCALE GENOMIC DNA]</scope>
    <source>
        <strain evidence="2 3">CGMCC 4.5506</strain>
    </source>
</reference>
<dbReference type="Gene3D" id="3.20.20.370">
    <property type="entry name" value="Glycoside hydrolase/deacetylase"/>
    <property type="match status" value="1"/>
</dbReference>
<proteinExistence type="predicted"/>
<dbReference type="EMBL" id="FMZE01000005">
    <property type="protein sequence ID" value="SDD01080.1"/>
    <property type="molecule type" value="Genomic_DNA"/>
</dbReference>
<dbReference type="STRING" id="530584.SAMN05421630_105173"/>
<dbReference type="AlphaFoldDB" id="A0A1G6R8U7"/>
<dbReference type="InterPro" id="IPR011330">
    <property type="entry name" value="Glyco_hydro/deAcase_b/a-brl"/>
</dbReference>
<dbReference type="PANTHER" id="PTHR45985:SF3">
    <property type="entry name" value="CHITIN DEACETYLASE-LIKE 4"/>
    <property type="match status" value="1"/>
</dbReference>
<dbReference type="GO" id="GO:0005975">
    <property type="term" value="P:carbohydrate metabolic process"/>
    <property type="evidence" value="ECO:0007669"/>
    <property type="project" value="InterPro"/>
</dbReference>
<sequence length="447" mass="49565">MRTSRKLPLLAVVALALLWLILSGREDEGQDTRVSEGRAGEQGTQKETPEPEQRPGRPIGDGSTSDTGAQPGRMEVSKLAPGQRPPQFVVFSWDGAGEDDQALFSHFREVAKETNANMTFFLSGIYLLPESERDRYRPPGKPVGASDIGYLGDAEIRATLKQLRGAWLEGHEIGTHFNGHFCGPSGGSSWSEQDWISETEQARELVQTWRTTTGFTDIPPLPFDYSKELIGGRAPCLEGQQALLRAAPKLGFRYDASSPGGHQMWPQKVNGIWDLPLQQLPFPGNSFEVLSMDYNIMYNQSQTTTGSKAKHATWEDQAYETFMGGFERAYEGNRAPLLIGNHFESWNGGIYMKAIERTMRSVCTKPEVRCVSFRDLVDWLDAQDPKVLAKLSELQVGAKPDWASYLAGPQDKPTPSTPPKGPETAKAGVPRRGGRRLGDRAVWVRRN</sequence>
<dbReference type="PANTHER" id="PTHR45985">
    <property type="match status" value="1"/>
</dbReference>
<feature type="compositionally biased region" description="Basic and acidic residues" evidence="1">
    <location>
        <begin position="28"/>
        <end position="39"/>
    </location>
</feature>
<feature type="region of interest" description="Disordered" evidence="1">
    <location>
        <begin position="28"/>
        <end position="81"/>
    </location>
</feature>
<evidence type="ECO:0000256" key="1">
    <source>
        <dbReference type="SAM" id="MobiDB-lite"/>
    </source>
</evidence>
<dbReference type="RefSeq" id="WP_176879703.1">
    <property type="nucleotide sequence ID" value="NZ_CP016353.1"/>
</dbReference>
<accession>A0A1G6R8U7</accession>
<evidence type="ECO:0000313" key="2">
    <source>
        <dbReference type="EMBL" id="SDD01080.1"/>
    </source>
</evidence>